<dbReference type="OrthoDB" id="4547866at2"/>
<dbReference type="SUPFAM" id="SSF52218">
    <property type="entry name" value="Flavoproteins"/>
    <property type="match status" value="1"/>
</dbReference>
<dbReference type="Gene3D" id="3.40.50.360">
    <property type="match status" value="1"/>
</dbReference>
<keyword evidence="1" id="KW-1133">Transmembrane helix</keyword>
<keyword evidence="1" id="KW-0812">Transmembrane</keyword>
<feature type="transmembrane region" description="Helical" evidence="1">
    <location>
        <begin position="266"/>
        <end position="290"/>
    </location>
</feature>
<dbReference type="InterPro" id="IPR029039">
    <property type="entry name" value="Flavoprotein-like_sf"/>
</dbReference>
<dbReference type="Proteomes" id="UP000256980">
    <property type="component" value="Unassembled WGS sequence"/>
</dbReference>
<keyword evidence="1" id="KW-0472">Membrane</keyword>
<protein>
    <submittedName>
        <fullName evidence="2">Uncharacterized protein</fullName>
    </submittedName>
</protein>
<accession>A0A3D9H0W8</accession>
<evidence type="ECO:0000313" key="2">
    <source>
        <dbReference type="EMBL" id="RED43158.1"/>
    </source>
</evidence>
<evidence type="ECO:0000256" key="1">
    <source>
        <dbReference type="SAM" id="Phobius"/>
    </source>
</evidence>
<gene>
    <name evidence="2" type="ORF">DFQ10_10670</name>
</gene>
<dbReference type="EMBL" id="QRDV01000006">
    <property type="protein sequence ID" value="RED43158.1"/>
    <property type="molecule type" value="Genomic_DNA"/>
</dbReference>
<comment type="caution">
    <text evidence="2">The sequence shown here is derived from an EMBL/GenBank/DDBJ whole genome shotgun (WGS) entry which is preliminary data.</text>
</comment>
<dbReference type="AlphaFoldDB" id="A0A3D9H0W8"/>
<name>A0A3D9H0W8_9FLAO</name>
<keyword evidence="3" id="KW-1185">Reference proteome</keyword>
<reference evidence="2 3" key="1">
    <citation type="submission" date="2018-07" db="EMBL/GenBank/DDBJ databases">
        <title>Genomic Encyclopedia of Type Strains, Phase III (KMG-III): the genomes of soil and plant-associated and newly described type strains.</title>
        <authorList>
            <person name="Whitman W."/>
        </authorList>
    </citation>
    <scope>NUCLEOTIDE SEQUENCE [LARGE SCALE GENOMIC DNA]</scope>
    <source>
        <strain evidence="2 3">CECT 7946</strain>
    </source>
</reference>
<sequence>MKNILVIHYSQSGQLTEIMNNIARPLSANKDVNVVHYEIKMETPFPFPWKKNTFFNVFPESFLQIPSKIQSIPEHILNQKYDLVLFGYPVWYLSPSIPTTSFLKSPDAKKLLANTPVITVIGCRNMWIMAQEKVKHLLKDCNAKLVGNIALVDRHINHISVITIVQWMFTGKKERFLGIFPKPGVSQKDIDESSKFGNIILDHISNNNLETIQNNLLKEKAVVIKSFLVLADQRANVLFDKWAKLIYSKGDANSEKRTVWLKMFNYYLLFAIWIIAPLVFILFLLTYIPLYGKIKRDKKYYSSVEIK</sequence>
<evidence type="ECO:0000313" key="3">
    <source>
        <dbReference type="Proteomes" id="UP000256980"/>
    </source>
</evidence>
<proteinExistence type="predicted"/>
<dbReference type="RefSeq" id="WP_115818002.1">
    <property type="nucleotide sequence ID" value="NZ_QRDV01000006.1"/>
</dbReference>
<organism evidence="2 3">
    <name type="scientific">Winogradskyella eximia</name>
    <dbReference type="NCBI Taxonomy" id="262006"/>
    <lineage>
        <taxon>Bacteria</taxon>
        <taxon>Pseudomonadati</taxon>
        <taxon>Bacteroidota</taxon>
        <taxon>Flavobacteriia</taxon>
        <taxon>Flavobacteriales</taxon>
        <taxon>Flavobacteriaceae</taxon>
        <taxon>Winogradskyella</taxon>
    </lineage>
</organism>